<evidence type="ECO:0000313" key="2">
    <source>
        <dbReference type="EMBL" id="SHG88033.1"/>
    </source>
</evidence>
<accession>A0A1M5NGD5</accession>
<dbReference type="EMBL" id="FQWY01000016">
    <property type="protein sequence ID" value="SHG88033.1"/>
    <property type="molecule type" value="Genomic_DNA"/>
</dbReference>
<dbReference type="InterPro" id="IPR011037">
    <property type="entry name" value="Pyrv_Knase-like_insert_dom_sf"/>
</dbReference>
<dbReference type="GO" id="GO:0003824">
    <property type="term" value="F:catalytic activity"/>
    <property type="evidence" value="ECO:0007669"/>
    <property type="project" value="InterPro"/>
</dbReference>
<dbReference type="GO" id="GO:0030170">
    <property type="term" value="F:pyridoxal phosphate binding"/>
    <property type="evidence" value="ECO:0007669"/>
    <property type="project" value="InterPro"/>
</dbReference>
<dbReference type="InterPro" id="IPR052716">
    <property type="entry name" value="MOSC_domain"/>
</dbReference>
<dbReference type="OrthoDB" id="9789048at2"/>
<dbReference type="RefSeq" id="WP_073091519.1">
    <property type="nucleotide sequence ID" value="NZ_FQWY01000016.1"/>
</dbReference>
<organism evidence="2 3">
    <name type="scientific">Thermosyntropha lipolytica DSM 11003</name>
    <dbReference type="NCBI Taxonomy" id="1123382"/>
    <lineage>
        <taxon>Bacteria</taxon>
        <taxon>Bacillati</taxon>
        <taxon>Bacillota</taxon>
        <taxon>Clostridia</taxon>
        <taxon>Eubacteriales</taxon>
        <taxon>Syntrophomonadaceae</taxon>
        <taxon>Thermosyntropha</taxon>
    </lineage>
</organism>
<dbReference type="InterPro" id="IPR005302">
    <property type="entry name" value="MoCF_Sase_C"/>
</dbReference>
<dbReference type="Gene3D" id="2.40.33.20">
    <property type="entry name" value="PK beta-barrel domain-like"/>
    <property type="match status" value="1"/>
</dbReference>
<keyword evidence="3" id="KW-1185">Reference proteome</keyword>
<reference evidence="3" key="1">
    <citation type="submission" date="2016-11" db="EMBL/GenBank/DDBJ databases">
        <authorList>
            <person name="Varghese N."/>
            <person name="Submissions S."/>
        </authorList>
    </citation>
    <scope>NUCLEOTIDE SEQUENCE [LARGE SCALE GENOMIC DNA]</scope>
    <source>
        <strain evidence="3">DSM 11003</strain>
    </source>
</reference>
<dbReference type="PANTHER" id="PTHR36930:SF1">
    <property type="entry name" value="MOSC DOMAIN-CONTAINING PROTEIN"/>
    <property type="match status" value="1"/>
</dbReference>
<dbReference type="AlphaFoldDB" id="A0A1M5NGD5"/>
<evidence type="ECO:0000259" key="1">
    <source>
        <dbReference type="PROSITE" id="PS51340"/>
    </source>
</evidence>
<dbReference type="PROSITE" id="PS51340">
    <property type="entry name" value="MOSC"/>
    <property type="match status" value="1"/>
</dbReference>
<dbReference type="Pfam" id="PF03473">
    <property type="entry name" value="MOSC"/>
    <property type="match status" value="1"/>
</dbReference>
<gene>
    <name evidence="2" type="ORF">SAMN02745221_01188</name>
</gene>
<feature type="domain" description="MOSC" evidence="1">
    <location>
        <begin position="19"/>
        <end position="144"/>
    </location>
</feature>
<dbReference type="GO" id="GO:0030151">
    <property type="term" value="F:molybdenum ion binding"/>
    <property type="evidence" value="ECO:0007669"/>
    <property type="project" value="InterPro"/>
</dbReference>
<evidence type="ECO:0000313" key="3">
    <source>
        <dbReference type="Proteomes" id="UP000242329"/>
    </source>
</evidence>
<protein>
    <submittedName>
        <fullName evidence="2">MOSC domain-containing protein YiiM</fullName>
    </submittedName>
</protein>
<dbReference type="PANTHER" id="PTHR36930">
    <property type="entry name" value="METAL-SULFUR CLUSTER BIOSYNTHESIS PROTEINS YUAD-RELATED"/>
    <property type="match status" value="1"/>
</dbReference>
<name>A0A1M5NGD5_9FIRM</name>
<dbReference type="Proteomes" id="UP000242329">
    <property type="component" value="Unassembled WGS sequence"/>
</dbReference>
<dbReference type="STRING" id="1123382.SAMN02745221_01188"/>
<dbReference type="SUPFAM" id="SSF50800">
    <property type="entry name" value="PK beta-barrel domain-like"/>
    <property type="match status" value="1"/>
</dbReference>
<proteinExistence type="predicted"/>
<sequence length="146" mass="15898">MQGKVLAVNISEKKGEKKHNIGKAYIRENWGIEGDAHSGEGLRQVSLLSYSSIEKMKKQGLNPVFGDFAENLTVEGIDVFSLPIGTRLKVGEAVLKITAIGKECHNQGCAIKRQVGKCVMPLEGVFARVIKSGWVKAGDSIEVMEE</sequence>